<evidence type="ECO:0000313" key="2">
    <source>
        <dbReference type="Proteomes" id="UP000035050"/>
    </source>
</evidence>
<name>A0A0E3YER1_9BURK</name>
<dbReference type="EMBL" id="CP011253">
    <property type="protein sequence ID" value="AKC70680.1"/>
    <property type="molecule type" value="Genomic_DNA"/>
</dbReference>
<gene>
    <name evidence="1" type="ORF">MB84_16050</name>
</gene>
<dbReference type="Proteomes" id="UP000035050">
    <property type="component" value="Chromosome"/>
</dbReference>
<keyword evidence="2" id="KW-1185">Reference proteome</keyword>
<dbReference type="HOGENOM" id="CLU_2754188_0_0_4"/>
<dbReference type="AlphaFoldDB" id="A0A0E3YER1"/>
<organism evidence="1 2">
    <name type="scientific">Pandoraea oxalativorans</name>
    <dbReference type="NCBI Taxonomy" id="573737"/>
    <lineage>
        <taxon>Bacteria</taxon>
        <taxon>Pseudomonadati</taxon>
        <taxon>Pseudomonadota</taxon>
        <taxon>Betaproteobacteria</taxon>
        <taxon>Burkholderiales</taxon>
        <taxon>Burkholderiaceae</taxon>
        <taxon>Pandoraea</taxon>
    </lineage>
</organism>
<proteinExistence type="predicted"/>
<sequence length="70" mass="8301">METWLHHVDAQILPFQLNAGQDLFQLEILRRVTFVRRFRMTCLTAKPAIHAGFRHVVHDETAKERKFAEK</sequence>
<accession>A0A0E3YER1</accession>
<reference evidence="1" key="1">
    <citation type="submission" date="2016-06" db="EMBL/GenBank/DDBJ databases">
        <title>Pandoraea oxalativorans DSM 23570 Genome Sequencing.</title>
        <authorList>
            <person name="Ee R."/>
            <person name="Lim Y.-L."/>
            <person name="Yong D."/>
            <person name="Yin W.-F."/>
            <person name="Chan K.-G."/>
        </authorList>
    </citation>
    <scope>NUCLEOTIDE SEQUENCE</scope>
    <source>
        <strain evidence="1">DSM 23570</strain>
    </source>
</reference>
<evidence type="ECO:0000313" key="1">
    <source>
        <dbReference type="EMBL" id="AKC70680.1"/>
    </source>
</evidence>
<dbReference type="KEGG" id="pox:MB84_16050"/>
<dbReference type="PATRIC" id="fig|573737.6.peg.4142"/>
<protein>
    <submittedName>
        <fullName evidence="1">Uncharacterized protein</fullName>
    </submittedName>
</protein>